<proteinExistence type="predicted"/>
<accession>A0A828Z1X5</accession>
<name>A0A828Z1X5_9LEPT</name>
<dbReference type="AlphaFoldDB" id="A0A828Z1X5"/>
<reference evidence="1 2" key="1">
    <citation type="submission" date="2012-10" db="EMBL/GenBank/DDBJ databases">
        <authorList>
            <person name="Harkins D.M."/>
            <person name="Durkin A.S."/>
            <person name="Brinkac L.M."/>
            <person name="Haft D.H."/>
            <person name="Selengut J.D."/>
            <person name="Sanka R."/>
            <person name="DePew J."/>
            <person name="Purushe J."/>
            <person name="Whelen A.C."/>
            <person name="Vinetz J.M."/>
            <person name="Sutton G.G."/>
            <person name="Nierman W.C."/>
            <person name="Fouts D.E."/>
        </authorList>
    </citation>
    <scope>NUCLEOTIDE SEQUENCE [LARGE SCALE GENOMIC DNA]</scope>
    <source>
        <strain evidence="1 2">2006001853</strain>
    </source>
</reference>
<gene>
    <name evidence="1" type="ORF">LEP1GSC036_4637</name>
</gene>
<organism evidence="1 2">
    <name type="scientific">Leptospira weilii str. 2006001853</name>
    <dbReference type="NCBI Taxonomy" id="1001589"/>
    <lineage>
        <taxon>Bacteria</taxon>
        <taxon>Pseudomonadati</taxon>
        <taxon>Spirochaetota</taxon>
        <taxon>Spirochaetia</taxon>
        <taxon>Leptospirales</taxon>
        <taxon>Leptospiraceae</taxon>
        <taxon>Leptospira</taxon>
    </lineage>
</organism>
<protein>
    <submittedName>
        <fullName evidence="1">Uncharacterized protein</fullName>
    </submittedName>
</protein>
<evidence type="ECO:0000313" key="2">
    <source>
        <dbReference type="Proteomes" id="UP000001338"/>
    </source>
</evidence>
<sequence length="46" mass="5208">MCDCDFSFFGHSHLLILLLERGRYKGQFLSSSPISAIVEVMCGRRS</sequence>
<dbReference type="Proteomes" id="UP000001338">
    <property type="component" value="Unassembled WGS sequence"/>
</dbReference>
<evidence type="ECO:0000313" key="1">
    <source>
        <dbReference type="EMBL" id="EKR63737.1"/>
    </source>
</evidence>
<comment type="caution">
    <text evidence="1">The sequence shown here is derived from an EMBL/GenBank/DDBJ whole genome shotgun (WGS) entry which is preliminary data.</text>
</comment>
<dbReference type="EMBL" id="AFLV02000057">
    <property type="protein sequence ID" value="EKR63737.1"/>
    <property type="molecule type" value="Genomic_DNA"/>
</dbReference>